<dbReference type="Gene3D" id="2.30.30.140">
    <property type="match status" value="1"/>
</dbReference>
<feature type="domain" description="BAH" evidence="2">
    <location>
        <begin position="585"/>
        <end position="709"/>
    </location>
</feature>
<evidence type="ECO:0000313" key="3">
    <source>
        <dbReference type="EMBL" id="KAJ8986137.1"/>
    </source>
</evidence>
<dbReference type="Gene3D" id="2.30.30.490">
    <property type="match status" value="1"/>
</dbReference>
<feature type="compositionally biased region" description="Basic residues" evidence="1">
    <location>
        <begin position="45"/>
        <end position="56"/>
    </location>
</feature>
<reference evidence="3" key="1">
    <citation type="journal article" date="2023" name="Insect Mol. Biol.">
        <title>Genome sequencing provides insights into the evolution of gene families encoding plant cell wall-degrading enzymes in longhorned beetles.</title>
        <authorList>
            <person name="Shin N.R."/>
            <person name="Okamura Y."/>
            <person name="Kirsch R."/>
            <person name="Pauchet Y."/>
        </authorList>
    </citation>
    <scope>NUCLEOTIDE SEQUENCE</scope>
    <source>
        <strain evidence="3">MMC_N1</strain>
    </source>
</reference>
<evidence type="ECO:0000313" key="4">
    <source>
        <dbReference type="Proteomes" id="UP001162164"/>
    </source>
</evidence>
<dbReference type="InterPro" id="IPR043151">
    <property type="entry name" value="BAH_sf"/>
</dbReference>
<feature type="compositionally biased region" description="Basic residues" evidence="1">
    <location>
        <begin position="414"/>
        <end position="443"/>
    </location>
</feature>
<feature type="region of interest" description="Disordered" evidence="1">
    <location>
        <begin position="159"/>
        <end position="185"/>
    </location>
</feature>
<dbReference type="InterPro" id="IPR056841">
    <property type="entry name" value="TNRC18_BAHCC1-like_SH3"/>
</dbReference>
<feature type="compositionally biased region" description="Polar residues" evidence="1">
    <location>
        <begin position="385"/>
        <end position="396"/>
    </location>
</feature>
<dbReference type="SMART" id="SM00439">
    <property type="entry name" value="BAH"/>
    <property type="match status" value="1"/>
</dbReference>
<gene>
    <name evidence="3" type="ORF">NQ317_005609</name>
</gene>
<dbReference type="PANTHER" id="PTHR12505:SF24">
    <property type="entry name" value="PROTEIN WINGED EYE"/>
    <property type="match status" value="1"/>
</dbReference>
<dbReference type="Pfam" id="PF21744">
    <property type="entry name" value="BAHCC1-like_Tudor"/>
    <property type="match status" value="1"/>
</dbReference>
<feature type="region of interest" description="Disordered" evidence="1">
    <location>
        <begin position="364"/>
        <end position="553"/>
    </location>
</feature>
<name>A0ABQ9K9C1_9CUCU</name>
<organism evidence="3 4">
    <name type="scientific">Molorchus minor</name>
    <dbReference type="NCBI Taxonomy" id="1323400"/>
    <lineage>
        <taxon>Eukaryota</taxon>
        <taxon>Metazoa</taxon>
        <taxon>Ecdysozoa</taxon>
        <taxon>Arthropoda</taxon>
        <taxon>Hexapoda</taxon>
        <taxon>Insecta</taxon>
        <taxon>Pterygota</taxon>
        <taxon>Neoptera</taxon>
        <taxon>Endopterygota</taxon>
        <taxon>Coleoptera</taxon>
        <taxon>Polyphaga</taxon>
        <taxon>Cucujiformia</taxon>
        <taxon>Chrysomeloidea</taxon>
        <taxon>Cerambycidae</taxon>
        <taxon>Lamiinae</taxon>
        <taxon>Monochamini</taxon>
        <taxon>Molorchus</taxon>
    </lineage>
</organism>
<dbReference type="InterPro" id="IPR048924">
    <property type="entry name" value="BAHCC1-like_Tudor"/>
</dbReference>
<dbReference type="CDD" id="cd04714">
    <property type="entry name" value="BAH_BAHCC1"/>
    <property type="match status" value="1"/>
</dbReference>
<dbReference type="Pfam" id="PF01426">
    <property type="entry name" value="BAH"/>
    <property type="match status" value="1"/>
</dbReference>
<keyword evidence="4" id="KW-1185">Reference proteome</keyword>
<comment type="caution">
    <text evidence="3">The sequence shown here is derived from an EMBL/GenBank/DDBJ whole genome shotgun (WGS) entry which is preliminary data.</text>
</comment>
<proteinExistence type="predicted"/>
<feature type="compositionally biased region" description="Basic residues" evidence="1">
    <location>
        <begin position="451"/>
        <end position="467"/>
    </location>
</feature>
<feature type="region of interest" description="Disordered" evidence="1">
    <location>
        <begin position="1"/>
        <end position="64"/>
    </location>
</feature>
<feature type="compositionally biased region" description="Basic and acidic residues" evidence="1">
    <location>
        <begin position="539"/>
        <end position="550"/>
    </location>
</feature>
<feature type="compositionally biased region" description="Acidic residues" evidence="1">
    <location>
        <begin position="159"/>
        <end position="183"/>
    </location>
</feature>
<dbReference type="InterPro" id="IPR001025">
    <property type="entry name" value="BAH_dom"/>
</dbReference>
<dbReference type="PROSITE" id="PS51038">
    <property type="entry name" value="BAH"/>
    <property type="match status" value="1"/>
</dbReference>
<protein>
    <recommendedName>
        <fullName evidence="2">BAH domain-containing protein</fullName>
    </recommendedName>
</protein>
<feature type="compositionally biased region" description="Basic and acidic residues" evidence="1">
    <location>
        <begin position="1"/>
        <end position="13"/>
    </location>
</feature>
<evidence type="ECO:0000259" key="2">
    <source>
        <dbReference type="PROSITE" id="PS51038"/>
    </source>
</evidence>
<dbReference type="Pfam" id="PF24912">
    <property type="entry name" value="SH3_TNRC18"/>
    <property type="match status" value="1"/>
</dbReference>
<sequence length="717" mass="81615">MVPVKPNKDKSDLLKPPTLRAMPKIDDLYKLNQSDADSSPEKHSSSKKRKVGRPKKLMSTSGEHVATETIVAKKPKTSFVGYLLAAKEKFKLQNRTYPDATPPRYVEDTVVLKPKKTKNNNSIFMSDVKSSKIRPKLKAEATVKTYADDDHIEWETIAEEEEETSLEEETSNSMEADEETEDENEKRYATKLLAEEEADINPVEEEIVEEVKPEDTRCTLTAELLDVDKLRVLTAMGGLFYAGQLNALEPPDVYSITLDGERGNRPHIMSREEILRDAIVEVSAQNTDDLPVGSRVCAYWSQQYRCLYPGSVAEPGTPDPQLDDKFVSVEFDDGDSGRIALEDIRLLPPDYPIIEYDPNPLLSLSKRRRRTSTSVSVEDKAPKMPQSSAPSTQDPSKNIGKENKDSNSACSDHKQKKRLKKKKREKLKQRLLHESKKKKRKHRCPDEECKHKKHHKKHRKHRKHHDKAKSDKSEQNEVAEEEAVNEAPDDDIEKEGNEEVSAEQNESEDVGEEQEETVNSEDEVTMDDIVQATKSKTGILRESEQDERLSSRQAAVGLGRERYKRQRAKGRSKKSFYKSIQRGKETITVGDSAVFLSTGRPDRPYIGRIEAMWELCGTMVVKVKWFYHPEETVGCPQNLQYPGALFESPHADENDVQTISHKCEVLPLAEYTERLGDDPQRYATIYDNNDIYYLAGYYDPTTHTIKMEPGIPFTKTN</sequence>
<accession>A0ABQ9K9C1</accession>
<dbReference type="EMBL" id="JAPWTJ010000002">
    <property type="protein sequence ID" value="KAJ8986137.1"/>
    <property type="molecule type" value="Genomic_DNA"/>
</dbReference>
<evidence type="ECO:0000256" key="1">
    <source>
        <dbReference type="SAM" id="MobiDB-lite"/>
    </source>
</evidence>
<feature type="compositionally biased region" description="Acidic residues" evidence="1">
    <location>
        <begin position="477"/>
        <end position="526"/>
    </location>
</feature>
<dbReference type="Proteomes" id="UP001162164">
    <property type="component" value="Unassembled WGS sequence"/>
</dbReference>
<dbReference type="InterPro" id="IPR052429">
    <property type="entry name" value="BAH_domain_protein"/>
</dbReference>
<dbReference type="PANTHER" id="PTHR12505">
    <property type="entry name" value="PHD FINGER TRANSCRIPTION FACTOR"/>
    <property type="match status" value="1"/>
</dbReference>